<evidence type="ECO:0000256" key="1">
    <source>
        <dbReference type="ARBA" id="ARBA00004496"/>
    </source>
</evidence>
<accession>A0A9X3WJW9</accession>
<comment type="caution">
    <text evidence="9">The sequence shown here is derived from an EMBL/GenBank/DDBJ whole genome shotgun (WGS) entry which is preliminary data.</text>
</comment>
<dbReference type="SMART" id="SM00448">
    <property type="entry name" value="REC"/>
    <property type="match status" value="1"/>
</dbReference>
<evidence type="ECO:0000313" key="9">
    <source>
        <dbReference type="EMBL" id="MDC3419973.1"/>
    </source>
</evidence>
<feature type="domain" description="Response regulatory" evidence="8">
    <location>
        <begin position="6"/>
        <end position="122"/>
    </location>
</feature>
<feature type="modified residue" description="4-aspartylphosphate" evidence="6">
    <location>
        <position position="57"/>
    </location>
</feature>
<dbReference type="GO" id="GO:0005737">
    <property type="term" value="C:cytoplasm"/>
    <property type="evidence" value="ECO:0007669"/>
    <property type="project" value="UniProtKB-SubCell"/>
</dbReference>
<dbReference type="EMBL" id="JAMQJZ010000003">
    <property type="protein sequence ID" value="MDC3419973.1"/>
    <property type="molecule type" value="Genomic_DNA"/>
</dbReference>
<dbReference type="SMART" id="SM00421">
    <property type="entry name" value="HTH_LUXR"/>
    <property type="match status" value="1"/>
</dbReference>
<keyword evidence="4" id="KW-0238">DNA-binding</keyword>
<dbReference type="PROSITE" id="PS50110">
    <property type="entry name" value="RESPONSE_REGULATORY"/>
    <property type="match status" value="1"/>
</dbReference>
<reference evidence="9" key="1">
    <citation type="submission" date="2022-06" db="EMBL/GenBank/DDBJ databases">
        <title>Aquibacillus sp. a new bacterium isolated from soil saline samples.</title>
        <authorList>
            <person name="Galisteo C."/>
            <person name="De La Haba R."/>
            <person name="Sanchez-Porro C."/>
            <person name="Ventosa A."/>
        </authorList>
    </citation>
    <scope>NUCLEOTIDE SEQUENCE</scope>
    <source>
        <strain evidence="9">JCM 12387</strain>
    </source>
</reference>
<keyword evidence="3" id="KW-0805">Transcription regulation</keyword>
<dbReference type="InterPro" id="IPR016032">
    <property type="entry name" value="Sig_transdc_resp-reg_C-effctor"/>
</dbReference>
<dbReference type="GO" id="GO:0006355">
    <property type="term" value="P:regulation of DNA-templated transcription"/>
    <property type="evidence" value="ECO:0007669"/>
    <property type="project" value="InterPro"/>
</dbReference>
<dbReference type="GO" id="GO:0000160">
    <property type="term" value="P:phosphorelay signal transduction system"/>
    <property type="evidence" value="ECO:0007669"/>
    <property type="project" value="InterPro"/>
</dbReference>
<evidence type="ECO:0000256" key="6">
    <source>
        <dbReference type="PROSITE-ProRule" id="PRU00169"/>
    </source>
</evidence>
<dbReference type="Pfam" id="PF00072">
    <property type="entry name" value="Response_reg"/>
    <property type="match status" value="1"/>
</dbReference>
<evidence type="ECO:0000256" key="4">
    <source>
        <dbReference type="ARBA" id="ARBA00023125"/>
    </source>
</evidence>
<dbReference type="PROSITE" id="PS50043">
    <property type="entry name" value="HTH_LUXR_2"/>
    <property type="match status" value="1"/>
</dbReference>
<dbReference type="PRINTS" id="PR00038">
    <property type="entry name" value="HTHLUXR"/>
</dbReference>
<dbReference type="PANTHER" id="PTHR43214">
    <property type="entry name" value="TWO-COMPONENT RESPONSE REGULATOR"/>
    <property type="match status" value="1"/>
</dbReference>
<dbReference type="SUPFAM" id="SSF52172">
    <property type="entry name" value="CheY-like"/>
    <property type="match status" value="1"/>
</dbReference>
<dbReference type="SUPFAM" id="SSF46894">
    <property type="entry name" value="C-terminal effector domain of the bipartite response regulators"/>
    <property type="match status" value="1"/>
</dbReference>
<dbReference type="Proteomes" id="UP001145072">
    <property type="component" value="Unassembled WGS sequence"/>
</dbReference>
<comment type="subcellular location">
    <subcellularLocation>
        <location evidence="1">Cytoplasm</location>
    </subcellularLocation>
</comment>
<dbReference type="AlphaFoldDB" id="A0A9X3WJW9"/>
<name>A0A9X3WJW9_9BACI</name>
<dbReference type="CDD" id="cd06170">
    <property type="entry name" value="LuxR_C_like"/>
    <property type="match status" value="1"/>
</dbReference>
<dbReference type="CDD" id="cd17535">
    <property type="entry name" value="REC_NarL-like"/>
    <property type="match status" value="1"/>
</dbReference>
<dbReference type="Gene3D" id="3.40.50.2300">
    <property type="match status" value="1"/>
</dbReference>
<dbReference type="Pfam" id="PF00196">
    <property type="entry name" value="GerE"/>
    <property type="match status" value="1"/>
</dbReference>
<dbReference type="InterPro" id="IPR000792">
    <property type="entry name" value="Tscrpt_reg_LuxR_C"/>
</dbReference>
<evidence type="ECO:0000259" key="8">
    <source>
        <dbReference type="PROSITE" id="PS50110"/>
    </source>
</evidence>
<dbReference type="InterPro" id="IPR039420">
    <property type="entry name" value="WalR-like"/>
</dbReference>
<sequence>MSDLLKVFIAEDDAFFRSGMELVINAEPDMHVVGIAANGTEALEKMQEAAPHVVLMDVKMPKMNGIDCIKRLKAAYPEIVILILTTFNEEEYIIEGLVNGANGYLIKGIDFKLLTNTIRDVARGQYMLPTEVATKLATYLVNNVKKKAESTLPKHMTGDFTEKESQIMMLLAERYTNKEIADKLTMSVGTIKNYLTVIYEKLQVKNRQEAASILRKLVD</sequence>
<evidence type="ECO:0000256" key="5">
    <source>
        <dbReference type="ARBA" id="ARBA00023163"/>
    </source>
</evidence>
<dbReference type="InterPro" id="IPR058245">
    <property type="entry name" value="NreC/VraR/RcsB-like_REC"/>
</dbReference>
<dbReference type="InterPro" id="IPR011006">
    <property type="entry name" value="CheY-like_superfamily"/>
</dbReference>
<dbReference type="GO" id="GO:0003677">
    <property type="term" value="F:DNA binding"/>
    <property type="evidence" value="ECO:0007669"/>
    <property type="project" value="UniProtKB-KW"/>
</dbReference>
<evidence type="ECO:0000313" key="10">
    <source>
        <dbReference type="Proteomes" id="UP001145072"/>
    </source>
</evidence>
<organism evidence="9 10">
    <name type="scientific">Aquibacillus koreensis</name>
    <dbReference type="NCBI Taxonomy" id="279446"/>
    <lineage>
        <taxon>Bacteria</taxon>
        <taxon>Bacillati</taxon>
        <taxon>Bacillota</taxon>
        <taxon>Bacilli</taxon>
        <taxon>Bacillales</taxon>
        <taxon>Bacillaceae</taxon>
        <taxon>Aquibacillus</taxon>
    </lineage>
</organism>
<dbReference type="InterPro" id="IPR001789">
    <property type="entry name" value="Sig_transdc_resp-reg_receiver"/>
</dbReference>
<keyword evidence="10" id="KW-1185">Reference proteome</keyword>
<evidence type="ECO:0000256" key="2">
    <source>
        <dbReference type="ARBA" id="ARBA00022553"/>
    </source>
</evidence>
<protein>
    <submittedName>
        <fullName evidence="9">Response regulator transcription factor</fullName>
    </submittedName>
</protein>
<evidence type="ECO:0000259" key="7">
    <source>
        <dbReference type="PROSITE" id="PS50043"/>
    </source>
</evidence>
<keyword evidence="5" id="KW-0804">Transcription</keyword>
<dbReference type="PANTHER" id="PTHR43214:SF24">
    <property type="entry name" value="TRANSCRIPTIONAL REGULATORY PROTEIN NARL-RELATED"/>
    <property type="match status" value="1"/>
</dbReference>
<evidence type="ECO:0000256" key="3">
    <source>
        <dbReference type="ARBA" id="ARBA00023015"/>
    </source>
</evidence>
<keyword evidence="2 6" id="KW-0597">Phosphoprotein</keyword>
<gene>
    <name evidence="9" type="ORF">NC661_06265</name>
</gene>
<feature type="domain" description="HTH luxR-type" evidence="7">
    <location>
        <begin position="153"/>
        <end position="218"/>
    </location>
</feature>
<proteinExistence type="predicted"/>
<dbReference type="RefSeq" id="WP_259870558.1">
    <property type="nucleotide sequence ID" value="NZ_JAMQJZ010000003.1"/>
</dbReference>